<dbReference type="RefSeq" id="WP_084067343.1">
    <property type="nucleotide sequence ID" value="NZ_FWXY01000004.1"/>
</dbReference>
<keyword evidence="3" id="KW-1185">Reference proteome</keyword>
<organism evidence="2 3">
    <name type="scientific">Desulfocicer vacuolatum DSM 3385</name>
    <dbReference type="NCBI Taxonomy" id="1121400"/>
    <lineage>
        <taxon>Bacteria</taxon>
        <taxon>Pseudomonadati</taxon>
        <taxon>Thermodesulfobacteriota</taxon>
        <taxon>Desulfobacteria</taxon>
        <taxon>Desulfobacterales</taxon>
        <taxon>Desulfobacteraceae</taxon>
        <taxon>Desulfocicer</taxon>
    </lineage>
</organism>
<protein>
    <submittedName>
        <fullName evidence="2">Uncharacterized protein</fullName>
    </submittedName>
</protein>
<evidence type="ECO:0000313" key="3">
    <source>
        <dbReference type="Proteomes" id="UP000192418"/>
    </source>
</evidence>
<feature type="signal peptide" evidence="1">
    <location>
        <begin position="1"/>
        <end position="26"/>
    </location>
</feature>
<reference evidence="2 3" key="1">
    <citation type="submission" date="2017-04" db="EMBL/GenBank/DDBJ databases">
        <authorList>
            <person name="Afonso C.L."/>
            <person name="Miller P.J."/>
            <person name="Scott M.A."/>
            <person name="Spackman E."/>
            <person name="Goraichik I."/>
            <person name="Dimitrov K.M."/>
            <person name="Suarez D.L."/>
            <person name="Swayne D.E."/>
        </authorList>
    </citation>
    <scope>NUCLEOTIDE SEQUENCE [LARGE SCALE GENOMIC DNA]</scope>
    <source>
        <strain evidence="2 3">DSM 3385</strain>
    </source>
</reference>
<dbReference type="AlphaFoldDB" id="A0A1W2A599"/>
<evidence type="ECO:0000256" key="1">
    <source>
        <dbReference type="SAM" id="SignalP"/>
    </source>
</evidence>
<dbReference type="EMBL" id="FWXY01000004">
    <property type="protein sequence ID" value="SMC55642.1"/>
    <property type="molecule type" value="Genomic_DNA"/>
</dbReference>
<dbReference type="Proteomes" id="UP000192418">
    <property type="component" value="Unassembled WGS sequence"/>
</dbReference>
<gene>
    <name evidence="2" type="ORF">SAMN02746065_104118</name>
</gene>
<keyword evidence="1" id="KW-0732">Signal</keyword>
<sequence>MKPKTKKIIGIWTVAALLIAANLVVAASHNQKKALNKEVNSSVGLKGSPESFHQDAAYKNSPFYMVSMGDILGKNHVVTENTALDLLCREKPLKISHERLSAKAMQDAYQHSPLYMIGLGNILQKKNCDDASHAQVEKKHKGQGAISQNNIFKIKSASQEDTHAFNGKTALDIMWGV</sequence>
<evidence type="ECO:0000313" key="2">
    <source>
        <dbReference type="EMBL" id="SMC55642.1"/>
    </source>
</evidence>
<proteinExistence type="predicted"/>
<accession>A0A1W2A599</accession>
<name>A0A1W2A599_9BACT</name>
<feature type="chain" id="PRO_5013117085" evidence="1">
    <location>
        <begin position="27"/>
        <end position="177"/>
    </location>
</feature>